<organism evidence="7 8">
    <name type="scientific">Brachionus plicatilis</name>
    <name type="common">Marine rotifer</name>
    <name type="synonym">Brachionus muelleri</name>
    <dbReference type="NCBI Taxonomy" id="10195"/>
    <lineage>
        <taxon>Eukaryota</taxon>
        <taxon>Metazoa</taxon>
        <taxon>Spiralia</taxon>
        <taxon>Gnathifera</taxon>
        <taxon>Rotifera</taxon>
        <taxon>Eurotatoria</taxon>
        <taxon>Monogononta</taxon>
        <taxon>Pseudotrocha</taxon>
        <taxon>Ploima</taxon>
        <taxon>Brachionidae</taxon>
        <taxon>Brachionus</taxon>
    </lineage>
</organism>
<evidence type="ECO:0000256" key="1">
    <source>
        <dbReference type="ARBA" id="ARBA00022771"/>
    </source>
</evidence>
<evidence type="ECO:0000256" key="2">
    <source>
        <dbReference type="ARBA" id="ARBA00022833"/>
    </source>
</evidence>
<evidence type="ECO:0000259" key="6">
    <source>
        <dbReference type="PROSITE" id="PS50089"/>
    </source>
</evidence>
<dbReference type="Gene3D" id="3.30.40.10">
    <property type="entry name" value="Zinc/RING finger domain, C3HC4 (zinc finger)"/>
    <property type="match status" value="1"/>
</dbReference>
<keyword evidence="4" id="KW-0175">Coiled coil</keyword>
<feature type="compositionally biased region" description="Polar residues" evidence="5">
    <location>
        <begin position="38"/>
        <end position="48"/>
    </location>
</feature>
<keyword evidence="1 3" id="KW-0863">Zinc-finger</keyword>
<dbReference type="SUPFAM" id="SSF57850">
    <property type="entry name" value="RING/U-box"/>
    <property type="match status" value="1"/>
</dbReference>
<keyword evidence="1 3" id="KW-0479">Metal-binding</keyword>
<evidence type="ECO:0000256" key="5">
    <source>
        <dbReference type="SAM" id="MobiDB-lite"/>
    </source>
</evidence>
<reference evidence="7 8" key="1">
    <citation type="journal article" date="2018" name="Sci. Rep.">
        <title>Genomic signatures of local adaptation to the degree of environmental predictability in rotifers.</title>
        <authorList>
            <person name="Franch-Gras L."/>
            <person name="Hahn C."/>
            <person name="Garcia-Roger E.M."/>
            <person name="Carmona M.J."/>
            <person name="Serra M."/>
            <person name="Gomez A."/>
        </authorList>
    </citation>
    <scope>NUCLEOTIDE SEQUENCE [LARGE SCALE GENOMIC DNA]</scope>
    <source>
        <strain evidence="7">HYR1</strain>
    </source>
</reference>
<sequence>MYNSISGENPDPIVGSINRRDPSLARPNNLENHGAKSLKSQPMFSSTGRGLKLRQRQQTEWTADLAEASKICDELNRAKEGLEQERMNLVARNQTVETEIKRLELQVTEARQQIDAKDRQLETNQLDHQQLRQRVEQLEEENAEFRGRTEHEEPLKCPVCLEVYTSERRVVALFCSHMLCNLCHQRLTELDSSSLCPMCRGVEVTNCLSLF</sequence>
<gene>
    <name evidence="7" type="ORF">BpHYR1_048527</name>
</gene>
<dbReference type="AlphaFoldDB" id="A0A3M7Q6T1"/>
<feature type="domain" description="RING-type" evidence="6">
    <location>
        <begin position="157"/>
        <end position="200"/>
    </location>
</feature>
<dbReference type="EMBL" id="REGN01007217">
    <property type="protein sequence ID" value="RNA06949.1"/>
    <property type="molecule type" value="Genomic_DNA"/>
</dbReference>
<protein>
    <recommendedName>
        <fullName evidence="6">RING-type domain-containing protein</fullName>
    </recommendedName>
</protein>
<accession>A0A3M7Q6T1</accession>
<keyword evidence="2" id="KW-0862">Zinc</keyword>
<keyword evidence="8" id="KW-1185">Reference proteome</keyword>
<dbReference type="SMART" id="SM00184">
    <property type="entry name" value="RING"/>
    <property type="match status" value="1"/>
</dbReference>
<evidence type="ECO:0000256" key="3">
    <source>
        <dbReference type="PROSITE-ProRule" id="PRU00175"/>
    </source>
</evidence>
<dbReference type="Pfam" id="PF14634">
    <property type="entry name" value="zf-RING_5"/>
    <property type="match status" value="1"/>
</dbReference>
<proteinExistence type="predicted"/>
<dbReference type="Proteomes" id="UP000276133">
    <property type="component" value="Unassembled WGS sequence"/>
</dbReference>
<dbReference type="InterPro" id="IPR001841">
    <property type="entry name" value="Znf_RING"/>
</dbReference>
<dbReference type="PROSITE" id="PS50089">
    <property type="entry name" value="ZF_RING_2"/>
    <property type="match status" value="1"/>
</dbReference>
<evidence type="ECO:0000313" key="8">
    <source>
        <dbReference type="Proteomes" id="UP000276133"/>
    </source>
</evidence>
<name>A0A3M7Q6T1_BRAPC</name>
<evidence type="ECO:0000256" key="4">
    <source>
        <dbReference type="SAM" id="Coils"/>
    </source>
</evidence>
<dbReference type="InterPro" id="IPR013083">
    <property type="entry name" value="Znf_RING/FYVE/PHD"/>
</dbReference>
<feature type="coiled-coil region" evidence="4">
    <location>
        <begin position="65"/>
        <end position="148"/>
    </location>
</feature>
<evidence type="ECO:0000313" key="7">
    <source>
        <dbReference type="EMBL" id="RNA06949.1"/>
    </source>
</evidence>
<feature type="region of interest" description="Disordered" evidence="5">
    <location>
        <begin position="1"/>
        <end position="56"/>
    </location>
</feature>
<dbReference type="GO" id="GO:0008270">
    <property type="term" value="F:zinc ion binding"/>
    <property type="evidence" value="ECO:0007669"/>
    <property type="project" value="UniProtKB-KW"/>
</dbReference>
<comment type="caution">
    <text evidence="7">The sequence shown here is derived from an EMBL/GenBank/DDBJ whole genome shotgun (WGS) entry which is preliminary data.</text>
</comment>